<dbReference type="EMBL" id="JAHUVW010000001">
    <property type="protein sequence ID" value="MBV7671398.1"/>
    <property type="molecule type" value="Genomic_DNA"/>
</dbReference>
<comment type="caution">
    <text evidence="1">The sequence shown here is derived from an EMBL/GenBank/DDBJ whole genome shotgun (WGS) entry which is preliminary data.</text>
</comment>
<protein>
    <submittedName>
        <fullName evidence="1">Uncharacterized protein</fullName>
    </submittedName>
</protein>
<name>A0ABS6TSZ5_STRHA</name>
<evidence type="ECO:0000313" key="2">
    <source>
        <dbReference type="Proteomes" id="UP000735541"/>
    </source>
</evidence>
<dbReference type="RefSeq" id="WP_228869999.1">
    <property type="nucleotide sequence ID" value="NZ_JAHUVW010000001.1"/>
</dbReference>
<evidence type="ECO:0000313" key="1">
    <source>
        <dbReference type="EMBL" id="MBV7671398.1"/>
    </source>
</evidence>
<sequence>MDLCQLCTHHDAMGGYLCPGCTKATVVRLECLPALYDGLLPFLAPSSAIGQGRSGKGGHAPLPVREDILDLRAPGGIVGVAEGWLAAVRKERGMRPLAPAGSVEGRLNAAVSGLLANLPWIAVSWEQAGLFAGEIRALARDVQSIVAPAVDTVRGTRIGTCPAVHDDGGVCGAVLRLGHGETVVRCDWCSTAWPPATWAQLKAWQDEDQAAAA</sequence>
<keyword evidence="2" id="KW-1185">Reference proteome</keyword>
<dbReference type="Proteomes" id="UP000735541">
    <property type="component" value="Unassembled WGS sequence"/>
</dbReference>
<proteinExistence type="predicted"/>
<reference evidence="1 2" key="1">
    <citation type="submission" date="2021-07" db="EMBL/GenBank/DDBJ databases">
        <title>Sequencing Streptomyces halstedii LGO-A4 genome an citrus endophytic actinomycete.</title>
        <authorList>
            <person name="Samborskyy M."/>
            <person name="Scott N."/>
            <person name="Deglau R."/>
            <person name="Dickens S."/>
            <person name="Oliveira L.G."/>
        </authorList>
    </citation>
    <scope>NUCLEOTIDE SEQUENCE [LARGE SCALE GENOMIC DNA]</scope>
    <source>
        <strain evidence="1 2">LGO-A4</strain>
    </source>
</reference>
<accession>A0ABS6TSZ5</accession>
<organism evidence="1 2">
    <name type="scientific">Streptomyces halstedii</name>
    <dbReference type="NCBI Taxonomy" id="1944"/>
    <lineage>
        <taxon>Bacteria</taxon>
        <taxon>Bacillati</taxon>
        <taxon>Actinomycetota</taxon>
        <taxon>Actinomycetes</taxon>
        <taxon>Kitasatosporales</taxon>
        <taxon>Streptomycetaceae</taxon>
        <taxon>Streptomyces</taxon>
    </lineage>
</organism>
<gene>
    <name evidence="1" type="ORF">STHAL_18270</name>
</gene>